<dbReference type="VEuPathDB" id="FungiDB:ASPZODRAFT_20604"/>
<evidence type="ECO:0008006" key="3">
    <source>
        <dbReference type="Google" id="ProtNLM"/>
    </source>
</evidence>
<proteinExistence type="predicted"/>
<protein>
    <recommendedName>
        <fullName evidence="3">Beta-glucuronidase C-terminal domain-containing protein</fullName>
    </recommendedName>
</protein>
<keyword evidence="2" id="KW-1185">Reference proteome</keyword>
<dbReference type="OrthoDB" id="4523837at2759"/>
<organism evidence="1 2">
    <name type="scientific">Penicilliopsis zonata CBS 506.65</name>
    <dbReference type="NCBI Taxonomy" id="1073090"/>
    <lineage>
        <taxon>Eukaryota</taxon>
        <taxon>Fungi</taxon>
        <taxon>Dikarya</taxon>
        <taxon>Ascomycota</taxon>
        <taxon>Pezizomycotina</taxon>
        <taxon>Eurotiomycetes</taxon>
        <taxon>Eurotiomycetidae</taxon>
        <taxon>Eurotiales</taxon>
        <taxon>Aspergillaceae</taxon>
        <taxon>Penicilliopsis</taxon>
    </lineage>
</organism>
<dbReference type="EMBL" id="KV878362">
    <property type="protein sequence ID" value="OJJ42277.1"/>
    <property type="molecule type" value="Genomic_DNA"/>
</dbReference>
<dbReference type="RefSeq" id="XP_022576787.1">
    <property type="nucleotide sequence ID" value="XM_022727625.1"/>
</dbReference>
<dbReference type="GeneID" id="34614089"/>
<accession>A0A1L9S571</accession>
<gene>
    <name evidence="1" type="ORF">ASPZODRAFT_20604</name>
</gene>
<dbReference type="AlphaFoldDB" id="A0A1L9S571"/>
<sequence>MRALLLFSALASAAEIRSVTVDASKVIGPLRNLQGSNGCNTTATAALPIPLHDLQEPLARLWPSHGIQHVMIYTWPDVFLGWGLSGTAGDATRPENYNWTDADATVRFILDHGAVASVQFNPDAGMNATLSSAALLGDIGFMIADRYMNGAHGAGFHNALDLIDFYPEEDLYAARNADYETSFAYFAGFARGVARANSSLGVGAWGSNRIWTPQTNYTLTDPFITQFYQDCAEQKVPIKAATYHFTNAQYSFDPYDIKRLTDAFRRNVLVPAGLSSLPVWVTEFDGNPGGALPTSASALASYNDPAWFASFNLAVSMYAQDADGLEQALPWTGFGYGGYGAGNASFPAWFNETDGEPVPLNAAAAWRLQADLVVNASSRLEVRGSSPDGFAVLAGRSATADEVQVLLNNYQLDYDIPRQIAAVMAPELNTSTTADPIIQSNGLLNGEQACLLPGTAAVIPVCQTFLEATVRNNTSQGYQLNITNLPWDATTSYEVQIARVGGGQVYHVVQEAIGSGNSFEITLDLPGNAQDLVKIRKAK</sequence>
<reference evidence="2" key="1">
    <citation type="journal article" date="2017" name="Genome Biol.">
        <title>Comparative genomics reveals high biological diversity and specific adaptations in the industrially and medically important fungal genus Aspergillus.</title>
        <authorList>
            <person name="de Vries R.P."/>
            <person name="Riley R."/>
            <person name="Wiebenga A."/>
            <person name="Aguilar-Osorio G."/>
            <person name="Amillis S."/>
            <person name="Uchima C.A."/>
            <person name="Anderluh G."/>
            <person name="Asadollahi M."/>
            <person name="Askin M."/>
            <person name="Barry K."/>
            <person name="Battaglia E."/>
            <person name="Bayram O."/>
            <person name="Benocci T."/>
            <person name="Braus-Stromeyer S.A."/>
            <person name="Caldana C."/>
            <person name="Canovas D."/>
            <person name="Cerqueira G.C."/>
            <person name="Chen F."/>
            <person name="Chen W."/>
            <person name="Choi C."/>
            <person name="Clum A."/>
            <person name="Dos Santos R.A."/>
            <person name="Damasio A.R."/>
            <person name="Diallinas G."/>
            <person name="Emri T."/>
            <person name="Fekete E."/>
            <person name="Flipphi M."/>
            <person name="Freyberg S."/>
            <person name="Gallo A."/>
            <person name="Gournas C."/>
            <person name="Habgood R."/>
            <person name="Hainaut M."/>
            <person name="Harispe M.L."/>
            <person name="Henrissat B."/>
            <person name="Hilden K.S."/>
            <person name="Hope R."/>
            <person name="Hossain A."/>
            <person name="Karabika E."/>
            <person name="Karaffa L."/>
            <person name="Karanyi Z."/>
            <person name="Krasevec N."/>
            <person name="Kuo A."/>
            <person name="Kusch H."/>
            <person name="LaButti K."/>
            <person name="Lagendijk E.L."/>
            <person name="Lapidus A."/>
            <person name="Levasseur A."/>
            <person name="Lindquist E."/>
            <person name="Lipzen A."/>
            <person name="Logrieco A.F."/>
            <person name="MacCabe A."/>
            <person name="Maekelae M.R."/>
            <person name="Malavazi I."/>
            <person name="Melin P."/>
            <person name="Meyer V."/>
            <person name="Mielnichuk N."/>
            <person name="Miskei M."/>
            <person name="Molnar A.P."/>
            <person name="Mule G."/>
            <person name="Ngan C.Y."/>
            <person name="Orejas M."/>
            <person name="Orosz E."/>
            <person name="Ouedraogo J.P."/>
            <person name="Overkamp K.M."/>
            <person name="Park H.-S."/>
            <person name="Perrone G."/>
            <person name="Piumi F."/>
            <person name="Punt P.J."/>
            <person name="Ram A.F."/>
            <person name="Ramon A."/>
            <person name="Rauscher S."/>
            <person name="Record E."/>
            <person name="Riano-Pachon D.M."/>
            <person name="Robert V."/>
            <person name="Roehrig J."/>
            <person name="Ruller R."/>
            <person name="Salamov A."/>
            <person name="Salih N.S."/>
            <person name="Samson R.A."/>
            <person name="Sandor E."/>
            <person name="Sanguinetti M."/>
            <person name="Schuetze T."/>
            <person name="Sepcic K."/>
            <person name="Shelest E."/>
            <person name="Sherlock G."/>
            <person name="Sophianopoulou V."/>
            <person name="Squina F.M."/>
            <person name="Sun H."/>
            <person name="Susca A."/>
            <person name="Todd R.B."/>
            <person name="Tsang A."/>
            <person name="Unkles S.E."/>
            <person name="van de Wiele N."/>
            <person name="van Rossen-Uffink D."/>
            <person name="Oliveira J.V."/>
            <person name="Vesth T.C."/>
            <person name="Visser J."/>
            <person name="Yu J.-H."/>
            <person name="Zhou M."/>
            <person name="Andersen M.R."/>
            <person name="Archer D.B."/>
            <person name="Baker S.E."/>
            <person name="Benoit I."/>
            <person name="Brakhage A.A."/>
            <person name="Braus G.H."/>
            <person name="Fischer R."/>
            <person name="Frisvad J.C."/>
            <person name="Goldman G.H."/>
            <person name="Houbraken J."/>
            <person name="Oakley B."/>
            <person name="Pocsi I."/>
            <person name="Scazzocchio C."/>
            <person name="Seiboth B."/>
            <person name="vanKuyk P.A."/>
            <person name="Wortman J."/>
            <person name="Dyer P.S."/>
            <person name="Grigoriev I.V."/>
        </authorList>
    </citation>
    <scope>NUCLEOTIDE SEQUENCE [LARGE SCALE GENOMIC DNA]</scope>
    <source>
        <strain evidence="2">CBS 506.65</strain>
    </source>
</reference>
<dbReference type="Proteomes" id="UP000184188">
    <property type="component" value="Unassembled WGS sequence"/>
</dbReference>
<dbReference type="Gene3D" id="3.20.20.80">
    <property type="entry name" value="Glycosidases"/>
    <property type="match status" value="1"/>
</dbReference>
<name>A0A1L9S571_9EURO</name>
<evidence type="ECO:0000313" key="2">
    <source>
        <dbReference type="Proteomes" id="UP000184188"/>
    </source>
</evidence>
<evidence type="ECO:0000313" key="1">
    <source>
        <dbReference type="EMBL" id="OJJ42277.1"/>
    </source>
</evidence>